<organism evidence="8 9">
    <name type="scientific">Vitreoscilla massiliensis</name>
    <dbReference type="NCBI Taxonomy" id="1689272"/>
    <lineage>
        <taxon>Bacteria</taxon>
        <taxon>Pseudomonadati</taxon>
        <taxon>Pseudomonadota</taxon>
        <taxon>Betaproteobacteria</taxon>
        <taxon>Neisseriales</taxon>
        <taxon>Neisseriaceae</taxon>
        <taxon>Vitreoscilla</taxon>
    </lineage>
</organism>
<sequence length="412" mass="47429">MNTAWLNAIYMRLQQQRLWQFCVFFIKRCLDVRLFQVSSSLTFTTLLALVPFFTIALTVVSAFPMFEDITRQFQQFITNNLVPQASYKVINDYVVGFLENASKLTTIGLIMLIVSSVLLINTIETTFNQIWGANKPRPLLTRLLVYWALLTLGPLILGLTISQIGWFMRQSVFAFQYPNTAWILHFLISTLVNTALLWLMYRVVPARYVPSQHALLGALWSAIILELAKRIFSYYFSHFGSYEVIYGAFAAIPLFLLWINVLWAILLSGAVLTNALSYWQGDAFQRHAGQHGRFDDVLKILILLAQSQCQGKSLPTRAFRSHINMGYDELGDLLEQLQHYHFVTRDNDGWLLKTNPYEINLRDVFEIFVYRPKAKQDDRIGLMVQNFMQPSLSTLSMTLADFVQQSSQTPQD</sequence>
<evidence type="ECO:0000256" key="2">
    <source>
        <dbReference type="ARBA" id="ARBA00022475"/>
    </source>
</evidence>
<dbReference type="InterPro" id="IPR023679">
    <property type="entry name" value="UPF0761_bac"/>
</dbReference>
<reference evidence="8 9" key="1">
    <citation type="journal article" date="2022" name="Res Sq">
        <title>Evolution of multicellular longitudinally dividing oral cavity symbionts (Neisseriaceae).</title>
        <authorList>
            <person name="Nyongesa S."/>
            <person name="Weber P."/>
            <person name="Bernet E."/>
            <person name="Pullido F."/>
            <person name="Nieckarz M."/>
            <person name="Delaby M."/>
            <person name="Nieves C."/>
            <person name="Viehboeck T."/>
            <person name="Krause N."/>
            <person name="Rivera-Millot A."/>
            <person name="Nakamura A."/>
            <person name="Vischer N."/>
            <person name="VanNieuwenhze M."/>
            <person name="Brun Y."/>
            <person name="Cava F."/>
            <person name="Bulgheresi S."/>
            <person name="Veyrier F."/>
        </authorList>
    </citation>
    <scope>NUCLEOTIDE SEQUENCE [LARGE SCALE GENOMIC DNA]</scope>
    <source>
        <strain evidence="8 9">SN4</strain>
    </source>
</reference>
<feature type="transmembrane region" description="Helical" evidence="7">
    <location>
        <begin position="104"/>
        <end position="123"/>
    </location>
</feature>
<comment type="similarity">
    <text evidence="7">Belongs to the UPF0761 family.</text>
</comment>
<evidence type="ECO:0000313" key="9">
    <source>
        <dbReference type="Proteomes" id="UP000832011"/>
    </source>
</evidence>
<evidence type="ECO:0000256" key="4">
    <source>
        <dbReference type="ARBA" id="ARBA00022692"/>
    </source>
</evidence>
<feature type="transmembrane region" description="Helical" evidence="7">
    <location>
        <begin position="144"/>
        <end position="168"/>
    </location>
</feature>
<dbReference type="RefSeq" id="WP_058356564.1">
    <property type="nucleotide sequence ID" value="NZ_CABKVG010000009.1"/>
</dbReference>
<dbReference type="NCBIfam" id="TIGR00765">
    <property type="entry name" value="yihY_not_rbn"/>
    <property type="match status" value="1"/>
</dbReference>
<evidence type="ECO:0000313" key="8">
    <source>
        <dbReference type="EMBL" id="UOO87998.1"/>
    </source>
</evidence>
<feature type="transmembrane region" description="Helical" evidence="7">
    <location>
        <begin position="213"/>
        <end position="232"/>
    </location>
</feature>
<evidence type="ECO:0000256" key="5">
    <source>
        <dbReference type="ARBA" id="ARBA00022989"/>
    </source>
</evidence>
<dbReference type="HAMAP" id="MF_00672">
    <property type="entry name" value="UPF0761"/>
    <property type="match status" value="1"/>
</dbReference>
<dbReference type="PANTHER" id="PTHR30213">
    <property type="entry name" value="INNER MEMBRANE PROTEIN YHJD"/>
    <property type="match status" value="1"/>
</dbReference>
<keyword evidence="6 7" id="KW-0472">Membrane</keyword>
<keyword evidence="4 7" id="KW-0812">Transmembrane</keyword>
<feature type="transmembrane region" description="Helical" evidence="7">
    <location>
        <begin position="244"/>
        <end position="267"/>
    </location>
</feature>
<keyword evidence="9" id="KW-1185">Reference proteome</keyword>
<evidence type="ECO:0000256" key="1">
    <source>
        <dbReference type="ARBA" id="ARBA00004651"/>
    </source>
</evidence>
<dbReference type="PANTHER" id="PTHR30213:SF0">
    <property type="entry name" value="UPF0761 MEMBRANE PROTEIN YIHY"/>
    <property type="match status" value="1"/>
</dbReference>
<gene>
    <name evidence="8" type="ORF">LVJ82_10890</name>
</gene>
<dbReference type="Pfam" id="PF03631">
    <property type="entry name" value="Virul_fac_BrkB"/>
    <property type="match status" value="1"/>
</dbReference>
<protein>
    <recommendedName>
        <fullName evidence="7">UPF0761 membrane protein LVJ82_10890</fullName>
    </recommendedName>
</protein>
<evidence type="ECO:0000256" key="3">
    <source>
        <dbReference type="ARBA" id="ARBA00022519"/>
    </source>
</evidence>
<dbReference type="Proteomes" id="UP000832011">
    <property type="component" value="Chromosome"/>
</dbReference>
<feature type="transmembrane region" description="Helical" evidence="7">
    <location>
        <begin position="43"/>
        <end position="66"/>
    </location>
</feature>
<evidence type="ECO:0000256" key="6">
    <source>
        <dbReference type="ARBA" id="ARBA00023136"/>
    </source>
</evidence>
<feature type="transmembrane region" description="Helical" evidence="7">
    <location>
        <begin position="180"/>
        <end position="201"/>
    </location>
</feature>
<proteinExistence type="inferred from homology"/>
<accession>A0ABY4DWU6</accession>
<dbReference type="EMBL" id="CP091511">
    <property type="protein sequence ID" value="UOO87998.1"/>
    <property type="molecule type" value="Genomic_DNA"/>
</dbReference>
<evidence type="ECO:0000256" key="7">
    <source>
        <dbReference type="HAMAP-Rule" id="MF_00672"/>
    </source>
</evidence>
<dbReference type="InterPro" id="IPR017039">
    <property type="entry name" value="Virul_fac_BrkB"/>
</dbReference>
<name>A0ABY4DWU6_9NEIS</name>
<keyword evidence="3" id="KW-0997">Cell inner membrane</keyword>
<keyword evidence="5 7" id="KW-1133">Transmembrane helix</keyword>
<comment type="subcellular location">
    <subcellularLocation>
        <location evidence="1 7">Cell membrane</location>
        <topology evidence="1 7">Multi-pass membrane protein</topology>
    </subcellularLocation>
</comment>
<keyword evidence="2 7" id="KW-1003">Cell membrane</keyword>